<gene>
    <name evidence="5" type="ORF">SAMN06265219_11339</name>
</gene>
<evidence type="ECO:0000313" key="6">
    <source>
        <dbReference type="Proteomes" id="UP000317557"/>
    </source>
</evidence>
<keyword evidence="4" id="KW-0732">Signal</keyword>
<dbReference type="Proteomes" id="UP000317557">
    <property type="component" value="Unassembled WGS sequence"/>
</dbReference>
<sequence>MKAFKISTIAAVLVMMATTVFAQTQTEAINAFNKGLEEAQANNYDEAIRLLEDALEMANKLGPDGADVKERVEGQIPTIYFRKAANEYKSFQQSKSLEDLETTIAAFQEAGEVANEFNSDQIAGRARGIVPQLYYQESVLYYSREEFTQADEAVQEALNLNSNYALAYYQKAKIFKKINDTDGDGIIDQGYDEMLRWYDQAITKGQATNNEEVVQKSRDAAHDELLAAGSRASGNDELDLAFDLLTRAIEYNAESSDAFYRLAEAHNKAGNPEQAVENANRALEFESGGRTDRAKIYYELGYAHQSLGNKAEACDALTNALYGSFKSPAEHIMEYELKCDSTAP</sequence>
<dbReference type="Gene3D" id="1.25.40.10">
    <property type="entry name" value="Tetratricopeptide repeat domain"/>
    <property type="match status" value="2"/>
</dbReference>
<evidence type="ECO:0000256" key="4">
    <source>
        <dbReference type="SAM" id="SignalP"/>
    </source>
</evidence>
<dbReference type="AlphaFoldDB" id="A0A521EQ67"/>
<dbReference type="EMBL" id="FXTP01000013">
    <property type="protein sequence ID" value="SMO86074.1"/>
    <property type="molecule type" value="Genomic_DNA"/>
</dbReference>
<feature type="repeat" description="TPR" evidence="3">
    <location>
        <begin position="131"/>
        <end position="164"/>
    </location>
</feature>
<keyword evidence="6" id="KW-1185">Reference proteome</keyword>
<proteinExistence type="predicted"/>
<dbReference type="Pfam" id="PF13181">
    <property type="entry name" value="TPR_8"/>
    <property type="match status" value="1"/>
</dbReference>
<evidence type="ECO:0000256" key="3">
    <source>
        <dbReference type="PROSITE-ProRule" id="PRU00339"/>
    </source>
</evidence>
<dbReference type="InterPro" id="IPR019734">
    <property type="entry name" value="TPR_rpt"/>
</dbReference>
<dbReference type="PROSITE" id="PS50005">
    <property type="entry name" value="TPR"/>
    <property type="match status" value="2"/>
</dbReference>
<evidence type="ECO:0000256" key="1">
    <source>
        <dbReference type="ARBA" id="ARBA00022737"/>
    </source>
</evidence>
<keyword evidence="1" id="KW-0677">Repeat</keyword>
<dbReference type="SMART" id="SM00028">
    <property type="entry name" value="TPR"/>
    <property type="match status" value="4"/>
</dbReference>
<organism evidence="5 6">
    <name type="scientific">Gracilimonas mengyeensis</name>
    <dbReference type="NCBI Taxonomy" id="1302730"/>
    <lineage>
        <taxon>Bacteria</taxon>
        <taxon>Pseudomonadati</taxon>
        <taxon>Balneolota</taxon>
        <taxon>Balneolia</taxon>
        <taxon>Balneolales</taxon>
        <taxon>Balneolaceae</taxon>
        <taxon>Gracilimonas</taxon>
    </lineage>
</organism>
<reference evidence="5 6" key="1">
    <citation type="submission" date="2017-05" db="EMBL/GenBank/DDBJ databases">
        <authorList>
            <person name="Varghese N."/>
            <person name="Submissions S."/>
        </authorList>
    </citation>
    <scope>NUCLEOTIDE SEQUENCE [LARGE SCALE GENOMIC DNA]</scope>
    <source>
        <strain evidence="5 6">DSM 21985</strain>
    </source>
</reference>
<dbReference type="InterPro" id="IPR011990">
    <property type="entry name" value="TPR-like_helical_dom_sf"/>
</dbReference>
<dbReference type="Pfam" id="PF13432">
    <property type="entry name" value="TPR_16"/>
    <property type="match status" value="1"/>
</dbReference>
<keyword evidence="2 3" id="KW-0802">TPR repeat</keyword>
<accession>A0A521EQ67</accession>
<feature type="signal peptide" evidence="4">
    <location>
        <begin position="1"/>
        <end position="22"/>
    </location>
</feature>
<feature type="repeat" description="TPR" evidence="3">
    <location>
        <begin position="256"/>
        <end position="289"/>
    </location>
</feature>
<dbReference type="RefSeq" id="WP_142455340.1">
    <property type="nucleotide sequence ID" value="NZ_FXTP01000013.1"/>
</dbReference>
<dbReference type="OrthoDB" id="1523318at2"/>
<dbReference type="InterPro" id="IPR050498">
    <property type="entry name" value="Ycf3"/>
</dbReference>
<evidence type="ECO:0000313" key="5">
    <source>
        <dbReference type="EMBL" id="SMO86074.1"/>
    </source>
</evidence>
<protein>
    <submittedName>
        <fullName evidence="5">Tetratricopeptide repeat-containing protein</fullName>
    </submittedName>
</protein>
<feature type="chain" id="PRO_5022118243" evidence="4">
    <location>
        <begin position="23"/>
        <end position="344"/>
    </location>
</feature>
<dbReference type="PANTHER" id="PTHR44858:SF1">
    <property type="entry name" value="UDP-N-ACETYLGLUCOSAMINE--PEPTIDE N-ACETYLGLUCOSAMINYLTRANSFERASE SPINDLY-RELATED"/>
    <property type="match status" value="1"/>
</dbReference>
<evidence type="ECO:0000256" key="2">
    <source>
        <dbReference type="ARBA" id="ARBA00022803"/>
    </source>
</evidence>
<dbReference type="SUPFAM" id="SSF48452">
    <property type="entry name" value="TPR-like"/>
    <property type="match status" value="2"/>
</dbReference>
<dbReference type="PANTHER" id="PTHR44858">
    <property type="entry name" value="TETRATRICOPEPTIDE REPEAT PROTEIN 6"/>
    <property type="match status" value="1"/>
</dbReference>
<name>A0A521EQ67_9BACT</name>